<dbReference type="EC" id="5.4.4.2" evidence="2"/>
<dbReference type="InterPro" id="IPR015890">
    <property type="entry name" value="Chorismate_C"/>
</dbReference>
<reference evidence="2 3" key="1">
    <citation type="submission" date="2020-03" db="EMBL/GenBank/DDBJ databases">
        <title>Genomic Encyclopedia of Type Strains, Phase IV (KMG-IV): sequencing the most valuable type-strain genomes for metagenomic binning, comparative biology and taxonomic classification.</title>
        <authorList>
            <person name="Goeker M."/>
        </authorList>
    </citation>
    <scope>NUCLEOTIDE SEQUENCE [LARGE SCALE GENOMIC DNA]</scope>
    <source>
        <strain evidence="2 3">DSM 29762</strain>
    </source>
</reference>
<dbReference type="Proteomes" id="UP000590442">
    <property type="component" value="Unassembled WGS sequence"/>
</dbReference>
<dbReference type="EMBL" id="JAATJJ010000001">
    <property type="protein sequence ID" value="NJB69645.1"/>
    <property type="molecule type" value="Genomic_DNA"/>
</dbReference>
<protein>
    <submittedName>
        <fullName evidence="2">Isochorismate synthase</fullName>
        <ecNumber evidence="2">5.4.4.2</ecNumber>
    </submittedName>
</protein>
<name>A0A846QVP9_9FLAO</name>
<gene>
    <name evidence="2" type="ORF">GGR42_000107</name>
</gene>
<sequence>MFSQFLEKVDGQYSLKLPFVVYRKPNQTKVKAIFQENDQLHRFTEFTKNGFIFGAFDDEHPIRIKIDRIEEVEYNPKMEVAIDKYPFATGDKHQKEFHIDLVTRAINEIKQGSFEKVVVSRKIEVPCDTAPLSLFLLLLKRYKNTFCYIWYHPKVGLWIGATPETLLTANGKKFSTMSLAGTLEYKANLEPVWGEKELNEQELVTQYISDNLRDNLKGMTVSKPESVRAGNLWHLRSNISGEITIGLKETVEALHPTPAVCGLPKSNSKAFILTHENYDREYYTGFLGEVNFGEDSNESHLFVNLRCLKLVKSMAFIYVGGGITKASIPEKEWKETNIKAETMLNIINFFK</sequence>
<organism evidence="2 3">
    <name type="scientific">Saonia flava</name>
    <dbReference type="NCBI Taxonomy" id="523696"/>
    <lineage>
        <taxon>Bacteria</taxon>
        <taxon>Pseudomonadati</taxon>
        <taxon>Bacteroidota</taxon>
        <taxon>Flavobacteriia</taxon>
        <taxon>Flavobacteriales</taxon>
        <taxon>Flavobacteriaceae</taxon>
        <taxon>Saonia</taxon>
    </lineage>
</organism>
<dbReference type="Gene3D" id="3.60.120.10">
    <property type="entry name" value="Anthranilate synthase"/>
    <property type="match status" value="1"/>
</dbReference>
<dbReference type="AlphaFoldDB" id="A0A846QVP9"/>
<accession>A0A846QVP9</accession>
<dbReference type="Pfam" id="PF00425">
    <property type="entry name" value="Chorismate_bind"/>
    <property type="match status" value="1"/>
</dbReference>
<dbReference type="InterPro" id="IPR005801">
    <property type="entry name" value="ADC_synthase"/>
</dbReference>
<evidence type="ECO:0000313" key="2">
    <source>
        <dbReference type="EMBL" id="NJB69645.1"/>
    </source>
</evidence>
<dbReference type="SUPFAM" id="SSF56322">
    <property type="entry name" value="ADC synthase"/>
    <property type="match status" value="1"/>
</dbReference>
<keyword evidence="2" id="KW-0413">Isomerase</keyword>
<comment type="caution">
    <text evidence="2">The sequence shown here is derived from an EMBL/GenBank/DDBJ whole genome shotgun (WGS) entry which is preliminary data.</text>
</comment>
<proteinExistence type="predicted"/>
<dbReference type="PANTHER" id="PTHR42839:SF2">
    <property type="entry name" value="ISOCHORISMATE SYNTHASE ENTC"/>
    <property type="match status" value="1"/>
</dbReference>
<feature type="domain" description="Chorismate-utilising enzyme C-terminal" evidence="1">
    <location>
        <begin position="98"/>
        <end position="339"/>
    </location>
</feature>
<dbReference type="PANTHER" id="PTHR42839">
    <property type="entry name" value="ISOCHORISMATE SYNTHASE ENTC"/>
    <property type="match status" value="1"/>
</dbReference>
<keyword evidence="3" id="KW-1185">Reference proteome</keyword>
<dbReference type="GO" id="GO:0008909">
    <property type="term" value="F:isochorismate synthase activity"/>
    <property type="evidence" value="ECO:0007669"/>
    <property type="project" value="UniProtKB-EC"/>
</dbReference>
<evidence type="ECO:0000313" key="3">
    <source>
        <dbReference type="Proteomes" id="UP000590442"/>
    </source>
</evidence>
<evidence type="ECO:0000259" key="1">
    <source>
        <dbReference type="Pfam" id="PF00425"/>
    </source>
</evidence>
<dbReference type="RefSeq" id="WP_167959781.1">
    <property type="nucleotide sequence ID" value="NZ_JAATJJ010000001.1"/>
</dbReference>